<evidence type="ECO:0000313" key="3">
    <source>
        <dbReference type="Proteomes" id="UP000189299"/>
    </source>
</evidence>
<name>A0A1V2U9T9_ENTMU</name>
<organism evidence="2 3">
    <name type="scientific">Enterococcus mundtii</name>
    <dbReference type="NCBI Taxonomy" id="53346"/>
    <lineage>
        <taxon>Bacteria</taxon>
        <taxon>Bacillati</taxon>
        <taxon>Bacillota</taxon>
        <taxon>Bacilli</taxon>
        <taxon>Lactobacillales</taxon>
        <taxon>Enterococcaceae</taxon>
        <taxon>Enterococcus</taxon>
    </lineage>
</organism>
<proteinExistence type="predicted"/>
<dbReference type="EMBL" id="MSTR01000027">
    <property type="protein sequence ID" value="ONN40016.1"/>
    <property type="molecule type" value="Genomic_DNA"/>
</dbReference>
<evidence type="ECO:0008006" key="4">
    <source>
        <dbReference type="Google" id="ProtNLM"/>
    </source>
</evidence>
<evidence type="ECO:0000256" key="1">
    <source>
        <dbReference type="SAM" id="Phobius"/>
    </source>
</evidence>
<keyword evidence="1" id="KW-0472">Membrane</keyword>
<dbReference type="AlphaFoldDB" id="A0A1V2U9T9"/>
<reference evidence="2 3" key="1">
    <citation type="submission" date="2016-12" db="EMBL/GenBank/DDBJ databases">
        <authorList>
            <person name="Song W.-J."/>
            <person name="Kurnit D.M."/>
        </authorList>
    </citation>
    <scope>NUCLEOTIDE SEQUENCE [LARGE SCALE GENOMIC DNA]</scope>
    <source>
        <strain evidence="2 3">CGB1038-1_S1</strain>
    </source>
</reference>
<protein>
    <recommendedName>
        <fullName evidence="4">Glucose uptake protein</fullName>
    </recommendedName>
</protein>
<keyword evidence="1" id="KW-1133">Transmembrane helix</keyword>
<sequence length="83" mass="9935">MFITAKVIFWVIVILFVLVICRFAKWNAQCYTMFLFASPIFYFIFKIFNYGLDQSLSVFIRYLIGLFLAVVTFIAYLIYRCKK</sequence>
<gene>
    <name evidence="2" type="ORF">BTN92_15875</name>
</gene>
<keyword evidence="1" id="KW-0812">Transmembrane</keyword>
<feature type="transmembrane region" description="Helical" evidence="1">
    <location>
        <begin position="58"/>
        <end position="79"/>
    </location>
</feature>
<comment type="caution">
    <text evidence="2">The sequence shown here is derived from an EMBL/GenBank/DDBJ whole genome shotgun (WGS) entry which is preliminary data.</text>
</comment>
<dbReference type="Proteomes" id="UP000189299">
    <property type="component" value="Unassembled WGS sequence"/>
</dbReference>
<accession>A0A1V2U9T9</accession>
<feature type="transmembrane region" description="Helical" evidence="1">
    <location>
        <begin position="6"/>
        <end position="24"/>
    </location>
</feature>
<feature type="transmembrane region" description="Helical" evidence="1">
    <location>
        <begin position="31"/>
        <end position="52"/>
    </location>
</feature>
<evidence type="ECO:0000313" key="2">
    <source>
        <dbReference type="EMBL" id="ONN40016.1"/>
    </source>
</evidence>